<keyword evidence="1" id="KW-0812">Transmembrane</keyword>
<dbReference type="Proteomes" id="UP000184386">
    <property type="component" value="Unassembled WGS sequence"/>
</dbReference>
<keyword evidence="3" id="KW-1185">Reference proteome</keyword>
<keyword evidence="1" id="KW-1133">Transmembrane helix</keyword>
<feature type="transmembrane region" description="Helical" evidence="1">
    <location>
        <begin position="27"/>
        <end position="49"/>
    </location>
</feature>
<dbReference type="EMBL" id="FRAC01000040">
    <property type="protein sequence ID" value="SHL60119.1"/>
    <property type="molecule type" value="Genomic_DNA"/>
</dbReference>
<evidence type="ECO:0000313" key="3">
    <source>
        <dbReference type="Proteomes" id="UP000184386"/>
    </source>
</evidence>
<keyword evidence="1" id="KW-0472">Membrane</keyword>
<evidence type="ECO:0000313" key="2">
    <source>
        <dbReference type="EMBL" id="SHL60119.1"/>
    </source>
</evidence>
<accession>A0A1M7BZV3</accession>
<proteinExistence type="predicted"/>
<reference evidence="2 3" key="1">
    <citation type="submission" date="2016-11" db="EMBL/GenBank/DDBJ databases">
        <authorList>
            <person name="Jaros S."/>
            <person name="Januszkiewicz K."/>
            <person name="Wedrychowicz H."/>
        </authorList>
    </citation>
    <scope>NUCLEOTIDE SEQUENCE [LARGE SCALE GENOMIC DNA]</scope>
    <source>
        <strain evidence="2 3">DSM 15929</strain>
    </source>
</reference>
<name>A0A1M7BZV3_9FIRM</name>
<organism evidence="2 3">
    <name type="scientific">Anaerocolumna jejuensis DSM 15929</name>
    <dbReference type="NCBI Taxonomy" id="1121322"/>
    <lineage>
        <taxon>Bacteria</taxon>
        <taxon>Bacillati</taxon>
        <taxon>Bacillota</taxon>
        <taxon>Clostridia</taxon>
        <taxon>Lachnospirales</taxon>
        <taxon>Lachnospiraceae</taxon>
        <taxon>Anaerocolumna</taxon>
    </lineage>
</organism>
<sequence length="223" mass="25648">MGINMRKINTGIKENFIELSWHLKKRFLRILLIGMITGITVSGINHFLLPDYYFAAAKFQAGMQVSNDYMILIKSWPFLEKVIYEAGVSMTPDELQDEMFITVLEETRVMEVQISDYNPERAETLIGAFVKTAEEDYGDIFRLKVVEEAGKAVPLPKRDMESFLRGFLLGAITSVLVISVRYIRGSRIRKAEEIETLLNLSTLAVLPDWDNKKTKRRRIGYED</sequence>
<gene>
    <name evidence="2" type="ORF">SAMN02745136_05282</name>
</gene>
<feature type="transmembrane region" description="Helical" evidence="1">
    <location>
        <begin position="163"/>
        <end position="183"/>
    </location>
</feature>
<dbReference type="AlphaFoldDB" id="A0A1M7BZV3"/>
<evidence type="ECO:0000256" key="1">
    <source>
        <dbReference type="SAM" id="Phobius"/>
    </source>
</evidence>
<dbReference type="STRING" id="1121322.SAMN02745136_05282"/>
<protein>
    <submittedName>
        <fullName evidence="2">Capsular polysaccharide biosynthesis protein</fullName>
    </submittedName>
</protein>